<dbReference type="Gene3D" id="2.100.10.30">
    <property type="entry name" value="Jacalin-like lectin domain"/>
    <property type="match status" value="1"/>
</dbReference>
<dbReference type="InterPro" id="IPR001229">
    <property type="entry name" value="Jacalin-like_lectin_dom"/>
</dbReference>
<accession>A0A6A3V2J5</accession>
<comment type="caution">
    <text evidence="2">The sequence shown here is derived from an EMBL/GenBank/DDBJ whole genome shotgun (WGS) entry which is preliminary data.</text>
</comment>
<dbReference type="InterPro" id="IPR036404">
    <property type="entry name" value="Jacalin-like_lectin_dom_sf"/>
</dbReference>
<reference evidence="2 3" key="1">
    <citation type="submission" date="2018-08" db="EMBL/GenBank/DDBJ databases">
        <title>Genomic investigation of the strawberry pathogen Phytophthora fragariae indicates pathogenicity is determined by transcriptional variation in three key races.</title>
        <authorList>
            <person name="Adams T.M."/>
            <person name="Armitage A.D."/>
            <person name="Sobczyk M.K."/>
            <person name="Bates H.J."/>
            <person name="Dunwell J.M."/>
            <person name="Nellist C.F."/>
            <person name="Harrison R.J."/>
        </authorList>
    </citation>
    <scope>NUCLEOTIDE SEQUENCE [LARGE SCALE GENOMIC DNA]</scope>
    <source>
        <strain evidence="2 3">BC-1</strain>
    </source>
</reference>
<sequence>DLVDVIAQAEGFNEKAPDQGFSSFSNFLPSQNKLKQATTMKFLLQALTMAAIIATGTAELPDGVVLGETFGGPHGNKYSDVKIVKPAQVVKSVTIRAGERVNGVGLGVVGLNEPLYHGGRGGDLNTLTFSKDEYVVRMEAHWDEQHSHTRVFFINFTTNANNSIYGGTPMADPALIGKATAPPGYQLGGFDGYAAKELDSVAAIWTSIKPVE</sequence>
<dbReference type="AlphaFoldDB" id="A0A6A3V2J5"/>
<evidence type="ECO:0000259" key="1">
    <source>
        <dbReference type="SMART" id="SM00915"/>
    </source>
</evidence>
<gene>
    <name evidence="2" type="ORF">PF002_g32788</name>
</gene>
<dbReference type="Proteomes" id="UP000440367">
    <property type="component" value="Unassembled WGS sequence"/>
</dbReference>
<dbReference type="Pfam" id="PF01419">
    <property type="entry name" value="Jacalin"/>
    <property type="match status" value="1"/>
</dbReference>
<organism evidence="2 3">
    <name type="scientific">Phytophthora fragariae</name>
    <dbReference type="NCBI Taxonomy" id="53985"/>
    <lineage>
        <taxon>Eukaryota</taxon>
        <taxon>Sar</taxon>
        <taxon>Stramenopiles</taxon>
        <taxon>Oomycota</taxon>
        <taxon>Peronosporomycetes</taxon>
        <taxon>Peronosporales</taxon>
        <taxon>Peronosporaceae</taxon>
        <taxon>Phytophthora</taxon>
    </lineage>
</organism>
<evidence type="ECO:0000313" key="3">
    <source>
        <dbReference type="Proteomes" id="UP000440367"/>
    </source>
</evidence>
<dbReference type="SMART" id="SM00915">
    <property type="entry name" value="Jacalin"/>
    <property type="match status" value="1"/>
</dbReference>
<feature type="domain" description="Jacalin-type lectin" evidence="1">
    <location>
        <begin position="76"/>
        <end position="207"/>
    </location>
</feature>
<proteinExistence type="predicted"/>
<protein>
    <recommendedName>
        <fullName evidence="1">Jacalin-type lectin domain-containing protein</fullName>
    </recommendedName>
</protein>
<dbReference type="SUPFAM" id="SSF51101">
    <property type="entry name" value="Mannose-binding lectins"/>
    <property type="match status" value="1"/>
</dbReference>
<name>A0A6A3V2J5_9STRA</name>
<feature type="non-terminal residue" evidence="2">
    <location>
        <position position="1"/>
    </location>
</feature>
<dbReference type="EMBL" id="QXGD01008089">
    <property type="protein sequence ID" value="KAE9159740.1"/>
    <property type="molecule type" value="Genomic_DNA"/>
</dbReference>
<evidence type="ECO:0000313" key="2">
    <source>
        <dbReference type="EMBL" id="KAE9159740.1"/>
    </source>
</evidence>